<dbReference type="OrthoDB" id="238714at2157"/>
<sequence>MATVRERGQLLLVGGLALAVVLVALALVMNSAIYTENLASRDDAGRIDEVGTVNSDVRRATAQLMRQERSDNAEPYTTKDADVTDGLKSVGESVRYYGAQDGASVDVSYVSHDRGAVVQQTTQRAFTDDGGAESWTLAAGVNYREFTMTVDGNTLFSDPTDILTDDVFTVVVGSKEVYLYRDGGDFAVEVAGETPCLVPGGATEDVRVSLTDATVGGAQCDGLRTLPESTSGTTISFGHGESADGTYSLVVDQESSSLNGTGHYDTDDTAPTGPHVTKAVYSTSVRLTVDTPELHYETTIRVAPGENDG</sequence>
<comment type="caution">
    <text evidence="1">The sequence shown here is derived from an EMBL/GenBank/DDBJ whole genome shotgun (WGS) entry which is preliminary data.</text>
</comment>
<dbReference type="InterPro" id="IPR055685">
    <property type="entry name" value="DUF7261"/>
</dbReference>
<name>A0A6B0GEX0_9EURY</name>
<dbReference type="Pfam" id="PF23922">
    <property type="entry name" value="DUF7261"/>
    <property type="match status" value="1"/>
</dbReference>
<evidence type="ECO:0000313" key="2">
    <source>
        <dbReference type="Proteomes" id="UP000451471"/>
    </source>
</evidence>
<dbReference type="EMBL" id="WSZK01000006">
    <property type="protein sequence ID" value="MWG33362.1"/>
    <property type="molecule type" value="Genomic_DNA"/>
</dbReference>
<reference evidence="1 2" key="1">
    <citation type="submission" date="2019-12" db="EMBL/GenBank/DDBJ databases">
        <title>Halocatena pleomorpha gen. nov. sp. nov., an extremely halophilic archaeon of family Halobacteriaceae isolated from saltpan soil.</title>
        <authorList>
            <person name="Pal Y."/>
            <person name="Verma A."/>
            <person name="Krishnamurthi S."/>
            <person name="Kumar P."/>
        </authorList>
    </citation>
    <scope>NUCLEOTIDE SEQUENCE [LARGE SCALE GENOMIC DNA]</scope>
    <source>
        <strain evidence="1 2">JCM 16495</strain>
    </source>
</reference>
<gene>
    <name evidence="1" type="ORF">GQS65_02445</name>
</gene>
<evidence type="ECO:0000313" key="1">
    <source>
        <dbReference type="EMBL" id="MWG33362.1"/>
    </source>
</evidence>
<keyword evidence="2" id="KW-1185">Reference proteome</keyword>
<accession>A0A6B0GEX0</accession>
<protein>
    <submittedName>
        <fullName evidence="1">Uncharacterized protein</fullName>
    </submittedName>
</protein>
<dbReference type="Proteomes" id="UP000451471">
    <property type="component" value="Unassembled WGS sequence"/>
</dbReference>
<dbReference type="AlphaFoldDB" id="A0A6B0GEX0"/>
<dbReference type="RefSeq" id="WP_158203081.1">
    <property type="nucleotide sequence ID" value="NZ_WSZK01000006.1"/>
</dbReference>
<proteinExistence type="predicted"/>
<organism evidence="1 2">
    <name type="scientific">Halomarina oriensis</name>
    <dbReference type="NCBI Taxonomy" id="671145"/>
    <lineage>
        <taxon>Archaea</taxon>
        <taxon>Methanobacteriati</taxon>
        <taxon>Methanobacteriota</taxon>
        <taxon>Stenosarchaea group</taxon>
        <taxon>Halobacteria</taxon>
        <taxon>Halobacteriales</taxon>
        <taxon>Natronomonadaceae</taxon>
        <taxon>Halomarina</taxon>
    </lineage>
</organism>